<evidence type="ECO:0000313" key="6">
    <source>
        <dbReference type="EMBL" id="OXA36783.1"/>
    </source>
</evidence>
<keyword evidence="2 5" id="KW-0812">Transmembrane</keyword>
<dbReference type="PANTHER" id="PTHR19282">
    <property type="entry name" value="TETRASPANIN"/>
    <property type="match status" value="1"/>
</dbReference>
<feature type="transmembrane region" description="Helical" evidence="5">
    <location>
        <begin position="234"/>
        <end position="254"/>
    </location>
</feature>
<reference evidence="6 7" key="1">
    <citation type="submission" date="2015-12" db="EMBL/GenBank/DDBJ databases">
        <title>The genome of Folsomia candida.</title>
        <authorList>
            <person name="Faddeeva A."/>
            <person name="Derks M.F."/>
            <person name="Anvar Y."/>
            <person name="Smit S."/>
            <person name="Van Straalen N."/>
            <person name="Roelofs D."/>
        </authorList>
    </citation>
    <scope>NUCLEOTIDE SEQUENCE [LARGE SCALE GENOMIC DNA]</scope>
    <source>
        <strain evidence="6 7">VU population</strain>
        <tissue evidence="6">Whole body</tissue>
    </source>
</reference>
<protein>
    <submittedName>
        <fullName evidence="6">Tetraspanin-33</fullName>
    </submittedName>
</protein>
<sequence>MTKHRVTSGAFKSHKCLWRLFLCAHLALLLFASGFLVGGFLLQWSESSSVGMFKLGVTTSLVHLCWGVAGGLAFAAVIGILAQTVWNRPCAWILYCTTLGGLALDQLSLGGSALGKASNMKTVNINLLKQMEYYVKDQPYNVTDESNISEGREREAEWDSIQQDYKCCGLSNYKDWQGVRFGRTSLTVPRSCCLPSEKKSDKYCNVNILPEHPRASSIIYTDGCLQKLVRVMHIMLQAVGFYSILLSLVQFGFVGGLRTS</sequence>
<feature type="transmembrane region" description="Helical" evidence="5">
    <location>
        <begin position="61"/>
        <end position="82"/>
    </location>
</feature>
<gene>
    <name evidence="6" type="ORF">Fcan01_28447</name>
</gene>
<evidence type="ECO:0000256" key="4">
    <source>
        <dbReference type="ARBA" id="ARBA00023136"/>
    </source>
</evidence>
<comment type="subcellular location">
    <subcellularLocation>
        <location evidence="1">Membrane</location>
        <topology evidence="1">Multi-pass membrane protein</topology>
    </subcellularLocation>
</comment>
<keyword evidence="7" id="KW-1185">Reference proteome</keyword>
<dbReference type="SUPFAM" id="SSF48652">
    <property type="entry name" value="Tetraspanin"/>
    <property type="match status" value="1"/>
</dbReference>
<keyword evidence="3 5" id="KW-1133">Transmembrane helix</keyword>
<dbReference type="CDD" id="cd03127">
    <property type="entry name" value="tetraspanin_LEL"/>
    <property type="match status" value="1"/>
</dbReference>
<dbReference type="GO" id="GO:0005886">
    <property type="term" value="C:plasma membrane"/>
    <property type="evidence" value="ECO:0007669"/>
    <property type="project" value="TreeGrafter"/>
</dbReference>
<organism evidence="6 7">
    <name type="scientific">Folsomia candida</name>
    <name type="common">Springtail</name>
    <dbReference type="NCBI Taxonomy" id="158441"/>
    <lineage>
        <taxon>Eukaryota</taxon>
        <taxon>Metazoa</taxon>
        <taxon>Ecdysozoa</taxon>
        <taxon>Arthropoda</taxon>
        <taxon>Hexapoda</taxon>
        <taxon>Collembola</taxon>
        <taxon>Entomobryomorpha</taxon>
        <taxon>Isotomoidea</taxon>
        <taxon>Isotomidae</taxon>
        <taxon>Proisotominae</taxon>
        <taxon>Folsomia</taxon>
    </lineage>
</organism>
<dbReference type="Pfam" id="PF00335">
    <property type="entry name" value="Tetraspanin"/>
    <property type="match status" value="1"/>
</dbReference>
<accession>A0A226CUX4</accession>
<keyword evidence="4 5" id="KW-0472">Membrane</keyword>
<dbReference type="InterPro" id="IPR018499">
    <property type="entry name" value="Tetraspanin/Peripherin"/>
</dbReference>
<dbReference type="OrthoDB" id="10033535at2759"/>
<dbReference type="Proteomes" id="UP000198287">
    <property type="component" value="Unassembled WGS sequence"/>
</dbReference>
<dbReference type="AlphaFoldDB" id="A0A226CUX4"/>
<evidence type="ECO:0000256" key="5">
    <source>
        <dbReference type="SAM" id="Phobius"/>
    </source>
</evidence>
<feature type="transmembrane region" description="Helical" evidence="5">
    <location>
        <begin position="20"/>
        <end position="41"/>
    </location>
</feature>
<dbReference type="Gene3D" id="1.10.1450.10">
    <property type="entry name" value="Tetraspanin"/>
    <property type="match status" value="1"/>
</dbReference>
<comment type="caution">
    <text evidence="6">The sequence shown here is derived from an EMBL/GenBank/DDBJ whole genome shotgun (WGS) entry which is preliminary data.</text>
</comment>
<dbReference type="EMBL" id="LNIX01000073">
    <property type="protein sequence ID" value="OXA36783.1"/>
    <property type="molecule type" value="Genomic_DNA"/>
</dbReference>
<dbReference type="PANTHER" id="PTHR19282:SF544">
    <property type="entry name" value="TETRASPANIN"/>
    <property type="match status" value="1"/>
</dbReference>
<evidence type="ECO:0000256" key="3">
    <source>
        <dbReference type="ARBA" id="ARBA00022989"/>
    </source>
</evidence>
<name>A0A226CUX4_FOLCA</name>
<evidence type="ECO:0000313" key="7">
    <source>
        <dbReference type="Proteomes" id="UP000198287"/>
    </source>
</evidence>
<evidence type="ECO:0000256" key="1">
    <source>
        <dbReference type="ARBA" id="ARBA00004141"/>
    </source>
</evidence>
<dbReference type="InterPro" id="IPR008952">
    <property type="entry name" value="Tetraspanin_EC2_sf"/>
</dbReference>
<proteinExistence type="predicted"/>
<evidence type="ECO:0000256" key="2">
    <source>
        <dbReference type="ARBA" id="ARBA00022692"/>
    </source>
</evidence>